<sequence>MLEHDVLVIGAGLAGMRAAIAARAGGANTAIISKVH</sequence>
<dbReference type="GO" id="GO:0016491">
    <property type="term" value="F:oxidoreductase activity"/>
    <property type="evidence" value="ECO:0007669"/>
    <property type="project" value="UniProtKB-KW"/>
</dbReference>
<evidence type="ECO:0000256" key="1">
    <source>
        <dbReference type="ARBA" id="ARBA00022630"/>
    </source>
</evidence>
<dbReference type="SUPFAM" id="SSF51905">
    <property type="entry name" value="FAD/NAD(P)-binding domain"/>
    <property type="match status" value="1"/>
</dbReference>
<evidence type="ECO:0000259" key="3">
    <source>
        <dbReference type="Pfam" id="PF00890"/>
    </source>
</evidence>
<keyword evidence="2" id="KW-0560">Oxidoreductase</keyword>
<evidence type="ECO:0000313" key="4">
    <source>
        <dbReference type="EMBL" id="SVC82735.1"/>
    </source>
</evidence>
<reference evidence="4" key="1">
    <citation type="submission" date="2018-05" db="EMBL/GenBank/DDBJ databases">
        <authorList>
            <person name="Lanie J.A."/>
            <person name="Ng W.-L."/>
            <person name="Kazmierczak K.M."/>
            <person name="Andrzejewski T.M."/>
            <person name="Davidsen T.M."/>
            <person name="Wayne K.J."/>
            <person name="Tettelin H."/>
            <person name="Glass J.I."/>
            <person name="Rusch D."/>
            <person name="Podicherti R."/>
            <person name="Tsui H.-C.T."/>
            <person name="Winkler M.E."/>
        </authorList>
    </citation>
    <scope>NUCLEOTIDE SEQUENCE</scope>
</reference>
<feature type="non-terminal residue" evidence="4">
    <location>
        <position position="36"/>
    </location>
</feature>
<dbReference type="AlphaFoldDB" id="A0A382QCW8"/>
<gene>
    <name evidence="4" type="ORF">METZ01_LOCUS335589</name>
</gene>
<dbReference type="EMBL" id="UINC01113255">
    <property type="protein sequence ID" value="SVC82735.1"/>
    <property type="molecule type" value="Genomic_DNA"/>
</dbReference>
<feature type="domain" description="FAD-dependent oxidoreductase 2 FAD-binding" evidence="3">
    <location>
        <begin position="5"/>
        <end position="35"/>
    </location>
</feature>
<organism evidence="4">
    <name type="scientific">marine metagenome</name>
    <dbReference type="NCBI Taxonomy" id="408172"/>
    <lineage>
        <taxon>unclassified sequences</taxon>
        <taxon>metagenomes</taxon>
        <taxon>ecological metagenomes</taxon>
    </lineage>
</organism>
<dbReference type="Gene3D" id="3.50.50.60">
    <property type="entry name" value="FAD/NAD(P)-binding domain"/>
    <property type="match status" value="1"/>
</dbReference>
<protein>
    <recommendedName>
        <fullName evidence="3">FAD-dependent oxidoreductase 2 FAD-binding domain-containing protein</fullName>
    </recommendedName>
</protein>
<keyword evidence="1" id="KW-0285">Flavoprotein</keyword>
<evidence type="ECO:0000256" key="2">
    <source>
        <dbReference type="ARBA" id="ARBA00023002"/>
    </source>
</evidence>
<accession>A0A382QCW8</accession>
<proteinExistence type="predicted"/>
<dbReference type="Pfam" id="PF00890">
    <property type="entry name" value="FAD_binding_2"/>
    <property type="match status" value="1"/>
</dbReference>
<name>A0A382QCW8_9ZZZZ</name>
<dbReference type="InterPro" id="IPR003953">
    <property type="entry name" value="FAD-dep_OxRdtase_2_FAD-bd"/>
</dbReference>
<dbReference type="InterPro" id="IPR036188">
    <property type="entry name" value="FAD/NAD-bd_sf"/>
</dbReference>